<reference evidence="7 8" key="1">
    <citation type="journal article" date="2017" name="Nat. Ecol. Evol.">
        <title>Scallop genome provides insights into evolution of bilaterian karyotype and development.</title>
        <authorList>
            <person name="Wang S."/>
            <person name="Zhang J."/>
            <person name="Jiao W."/>
            <person name="Li J."/>
            <person name="Xun X."/>
            <person name="Sun Y."/>
            <person name="Guo X."/>
            <person name="Huan P."/>
            <person name="Dong B."/>
            <person name="Zhang L."/>
            <person name="Hu X."/>
            <person name="Sun X."/>
            <person name="Wang J."/>
            <person name="Zhao C."/>
            <person name="Wang Y."/>
            <person name="Wang D."/>
            <person name="Huang X."/>
            <person name="Wang R."/>
            <person name="Lv J."/>
            <person name="Li Y."/>
            <person name="Zhang Z."/>
            <person name="Liu B."/>
            <person name="Lu W."/>
            <person name="Hui Y."/>
            <person name="Liang J."/>
            <person name="Zhou Z."/>
            <person name="Hou R."/>
            <person name="Li X."/>
            <person name="Liu Y."/>
            <person name="Li H."/>
            <person name="Ning X."/>
            <person name="Lin Y."/>
            <person name="Zhao L."/>
            <person name="Xing Q."/>
            <person name="Dou J."/>
            <person name="Li Y."/>
            <person name="Mao J."/>
            <person name="Guo H."/>
            <person name="Dou H."/>
            <person name="Li T."/>
            <person name="Mu C."/>
            <person name="Jiang W."/>
            <person name="Fu Q."/>
            <person name="Fu X."/>
            <person name="Miao Y."/>
            <person name="Liu J."/>
            <person name="Yu Q."/>
            <person name="Li R."/>
            <person name="Liao H."/>
            <person name="Li X."/>
            <person name="Kong Y."/>
            <person name="Jiang Z."/>
            <person name="Chourrout D."/>
            <person name="Li R."/>
            <person name="Bao Z."/>
        </authorList>
    </citation>
    <scope>NUCLEOTIDE SEQUENCE [LARGE SCALE GENOMIC DNA]</scope>
    <source>
        <strain evidence="7 8">PY_sf001</strain>
    </source>
</reference>
<feature type="domain" description="SH3" evidence="6">
    <location>
        <begin position="1"/>
        <end position="62"/>
    </location>
</feature>
<dbReference type="STRING" id="6573.A0A210QFX6"/>
<feature type="domain" description="SH3" evidence="6">
    <location>
        <begin position="171"/>
        <end position="230"/>
    </location>
</feature>
<dbReference type="EMBL" id="NEDP02003849">
    <property type="protein sequence ID" value="OWF47609.1"/>
    <property type="molecule type" value="Genomic_DNA"/>
</dbReference>
<dbReference type="PANTHER" id="PTHR46037">
    <property type="entry name" value="PROTEIN ENHANCER OF SEVENLESS 2B"/>
    <property type="match status" value="1"/>
</dbReference>
<keyword evidence="8" id="KW-1185">Reference proteome</keyword>
<name>A0A210QFX6_MIZYE</name>
<sequence length="230" mass="26609">MEAKAIYDFEPSNDDEMGFKDKDMLLIVDLQSDENWWKALHPDNPSERFGMVPMNRVKMLPHNWYAGRISRKQAEDQLLKGNLPDGAFLLRDSESSPGDFSLSVRFKSKIQHFKILRDGSGKFFLWVVKFTSINKLIEHHKTCSVSRTETILLKDAPKDGQQTQEVQKPEKVVEKVTCLYDFNPADEEELKFSKGDILEVLEKDLDSWWKGKHTKTGQTGLFPINYVKLK</sequence>
<dbReference type="CDD" id="cd00174">
    <property type="entry name" value="SH3"/>
    <property type="match status" value="1"/>
</dbReference>
<dbReference type="PRINTS" id="PR00452">
    <property type="entry name" value="SH3DOMAIN"/>
</dbReference>
<dbReference type="FunFam" id="2.30.30.40:FF:000072">
    <property type="entry name" value="Unconventional Myosin IB"/>
    <property type="match status" value="1"/>
</dbReference>
<evidence type="ECO:0000259" key="5">
    <source>
        <dbReference type="PROSITE" id="PS50001"/>
    </source>
</evidence>
<dbReference type="Gene3D" id="3.30.505.10">
    <property type="entry name" value="SH2 domain"/>
    <property type="match status" value="1"/>
</dbReference>
<dbReference type="PROSITE" id="PS50002">
    <property type="entry name" value="SH3"/>
    <property type="match status" value="2"/>
</dbReference>
<dbReference type="Proteomes" id="UP000242188">
    <property type="component" value="Unassembled WGS sequence"/>
</dbReference>
<dbReference type="SUPFAM" id="SSF55550">
    <property type="entry name" value="SH2 domain"/>
    <property type="match status" value="1"/>
</dbReference>
<evidence type="ECO:0000256" key="4">
    <source>
        <dbReference type="PROSITE-ProRule" id="PRU00192"/>
    </source>
</evidence>
<dbReference type="Gene3D" id="2.30.30.40">
    <property type="entry name" value="SH3 Domains"/>
    <property type="match status" value="2"/>
</dbReference>
<evidence type="ECO:0000313" key="7">
    <source>
        <dbReference type="EMBL" id="OWF47609.1"/>
    </source>
</evidence>
<feature type="domain" description="SH2" evidence="5">
    <location>
        <begin position="64"/>
        <end position="156"/>
    </location>
</feature>
<keyword evidence="1 4" id="KW-0728">SH3 domain</keyword>
<dbReference type="OrthoDB" id="10255964at2759"/>
<dbReference type="Pfam" id="PF00017">
    <property type="entry name" value="SH2"/>
    <property type="match status" value="1"/>
</dbReference>
<evidence type="ECO:0000256" key="2">
    <source>
        <dbReference type="ARBA" id="ARBA00022999"/>
    </source>
</evidence>
<dbReference type="InterPro" id="IPR043539">
    <property type="entry name" value="Grb2-like"/>
</dbReference>
<organism evidence="7 8">
    <name type="scientific">Mizuhopecten yessoensis</name>
    <name type="common">Japanese scallop</name>
    <name type="synonym">Patinopecten yessoensis</name>
    <dbReference type="NCBI Taxonomy" id="6573"/>
    <lineage>
        <taxon>Eukaryota</taxon>
        <taxon>Metazoa</taxon>
        <taxon>Spiralia</taxon>
        <taxon>Lophotrochozoa</taxon>
        <taxon>Mollusca</taxon>
        <taxon>Bivalvia</taxon>
        <taxon>Autobranchia</taxon>
        <taxon>Pteriomorphia</taxon>
        <taxon>Pectinida</taxon>
        <taxon>Pectinoidea</taxon>
        <taxon>Pectinidae</taxon>
        <taxon>Mizuhopecten</taxon>
    </lineage>
</organism>
<evidence type="ECO:0000313" key="8">
    <source>
        <dbReference type="Proteomes" id="UP000242188"/>
    </source>
</evidence>
<dbReference type="CDD" id="cd09941">
    <property type="entry name" value="SH2_Grb2_like"/>
    <property type="match status" value="1"/>
</dbReference>
<evidence type="ECO:0000256" key="3">
    <source>
        <dbReference type="PROSITE-ProRule" id="PRU00191"/>
    </source>
</evidence>
<gene>
    <name evidence="7" type="ORF">KP79_PYT05681</name>
</gene>
<dbReference type="SMART" id="SM00252">
    <property type="entry name" value="SH2"/>
    <property type="match status" value="1"/>
</dbReference>
<dbReference type="InterPro" id="IPR001452">
    <property type="entry name" value="SH3_domain"/>
</dbReference>
<dbReference type="SUPFAM" id="SSF50044">
    <property type="entry name" value="SH3-domain"/>
    <property type="match status" value="2"/>
</dbReference>
<dbReference type="InterPro" id="IPR036028">
    <property type="entry name" value="SH3-like_dom_sf"/>
</dbReference>
<dbReference type="InterPro" id="IPR036860">
    <property type="entry name" value="SH2_dom_sf"/>
</dbReference>
<dbReference type="InterPro" id="IPR000980">
    <property type="entry name" value="SH2"/>
</dbReference>
<evidence type="ECO:0000259" key="6">
    <source>
        <dbReference type="PROSITE" id="PS50002"/>
    </source>
</evidence>
<dbReference type="PRINTS" id="PR00401">
    <property type="entry name" value="SH2DOMAIN"/>
</dbReference>
<dbReference type="PROSITE" id="PS50001">
    <property type="entry name" value="SH2"/>
    <property type="match status" value="1"/>
</dbReference>
<proteinExistence type="predicted"/>
<keyword evidence="7" id="KW-0675">Receptor</keyword>
<dbReference type="Pfam" id="PF00018">
    <property type="entry name" value="SH3_1"/>
    <property type="match status" value="2"/>
</dbReference>
<keyword evidence="2 3" id="KW-0727">SH2 domain</keyword>
<dbReference type="SMART" id="SM00326">
    <property type="entry name" value="SH3"/>
    <property type="match status" value="2"/>
</dbReference>
<evidence type="ECO:0000256" key="1">
    <source>
        <dbReference type="ARBA" id="ARBA00022443"/>
    </source>
</evidence>
<comment type="caution">
    <text evidence="7">The sequence shown here is derived from an EMBL/GenBank/DDBJ whole genome shotgun (WGS) entry which is preliminary data.</text>
</comment>
<dbReference type="AlphaFoldDB" id="A0A210QFX6"/>
<accession>A0A210QFX6</accession>
<protein>
    <submittedName>
        <fullName evidence="7">Growth factor receptor-bound protein 2</fullName>
    </submittedName>
</protein>